<dbReference type="OMA" id="EYIPKWI"/>
<feature type="domain" description="YdbS-like PH" evidence="2">
    <location>
        <begin position="244"/>
        <end position="301"/>
    </location>
</feature>
<dbReference type="EMBL" id="CP042374">
    <property type="protein sequence ID" value="QEA33028.1"/>
    <property type="molecule type" value="Genomic_DNA"/>
</dbReference>
<feature type="domain" description="YdbS-like PH" evidence="2">
    <location>
        <begin position="425"/>
        <end position="488"/>
    </location>
</feature>
<dbReference type="Proteomes" id="UP000321332">
    <property type="component" value="Chromosome"/>
</dbReference>
<feature type="domain" description="YdbS-like PH" evidence="2">
    <location>
        <begin position="62"/>
        <end position="139"/>
    </location>
</feature>
<evidence type="ECO:0000259" key="2">
    <source>
        <dbReference type="Pfam" id="PF03703"/>
    </source>
</evidence>
<evidence type="ECO:0000313" key="3">
    <source>
        <dbReference type="EMBL" id="QEA33028.1"/>
    </source>
</evidence>
<sequence>MTKEIGHRQPKVAIIREVLNVFVSLIWPAFFGILRFSGSRVFQLGIVVILLLVSLAFGFLKWYFFTYITTEHEISLKRGIFAKKHVHLPFERIQTITRNQPIYFQPFDVFHVTIETSGKSQDKIEFSALTLPQIEHIENLRRRSQTKSAEVIKTLSEQPAIAASYQINDRDLCLFALTSLGSLGTVGAIFLIFSQVQEFLPATLSRQFTAWLNQQNVTIFIGLVMIFIIFGFLLSFFKLYSQYFQFKISRIGQHLAITRGLFTKQNVQLRVSRVQAVHFQQSLLRRLVKLVSVDVLLASSVNNTKGEVKQTSIMPVVRMSSAGEVIQPFLPQYHFINPTNSMNANRALWYRLNMIFWLDIFIASLIWITYYITKWTIHFHLTYDLPLLIICTILLIGYSLLASWWQMMDQRIQVDGQYLIVQLSSNFTKHTYYMPREKIQSIATSRSMLLINKHITHLHITVRDGDSARRLTLRYLQEPLVKKINSWIVDVK</sequence>
<dbReference type="GeneID" id="61186528"/>
<feature type="transmembrane region" description="Helical" evidence="1">
    <location>
        <begin position="172"/>
        <end position="197"/>
    </location>
</feature>
<evidence type="ECO:0000313" key="4">
    <source>
        <dbReference type="Proteomes" id="UP000321332"/>
    </source>
</evidence>
<reference evidence="3 4" key="1">
    <citation type="submission" date="2019-06" db="EMBL/GenBank/DDBJ databases">
        <title>Genome analyses of bacteria isolated from kimchi.</title>
        <authorList>
            <person name="Lee S."/>
            <person name="Ahn S."/>
            <person name="Roh S."/>
        </authorList>
    </citation>
    <scope>NUCLEOTIDE SEQUENCE [LARGE SCALE GENOMIC DNA]</scope>
    <source>
        <strain evidence="3 4">CBA3620</strain>
    </source>
</reference>
<dbReference type="AlphaFoldDB" id="A0AAE6IJD8"/>
<protein>
    <submittedName>
        <fullName evidence="3">PH domain-containing protein</fullName>
    </submittedName>
</protein>
<organism evidence="3 4">
    <name type="scientific">Leuconostoc carnosum</name>
    <dbReference type="NCBI Taxonomy" id="1252"/>
    <lineage>
        <taxon>Bacteria</taxon>
        <taxon>Bacillati</taxon>
        <taxon>Bacillota</taxon>
        <taxon>Bacilli</taxon>
        <taxon>Lactobacillales</taxon>
        <taxon>Lactobacillaceae</taxon>
        <taxon>Leuconostoc</taxon>
    </lineage>
</organism>
<gene>
    <name evidence="3" type="ORF">FGL89_02150</name>
</gene>
<dbReference type="Pfam" id="PF03703">
    <property type="entry name" value="bPH_2"/>
    <property type="match status" value="3"/>
</dbReference>
<keyword evidence="1" id="KW-1133">Transmembrane helix</keyword>
<dbReference type="RefSeq" id="WP_014974044.1">
    <property type="nucleotide sequence ID" value="NZ_BPKR01000004.1"/>
</dbReference>
<dbReference type="PANTHER" id="PTHR34473:SF2">
    <property type="entry name" value="UPF0699 TRANSMEMBRANE PROTEIN YDBT"/>
    <property type="match status" value="1"/>
</dbReference>
<feature type="transmembrane region" description="Helical" evidence="1">
    <location>
        <begin position="352"/>
        <end position="373"/>
    </location>
</feature>
<evidence type="ECO:0000256" key="1">
    <source>
        <dbReference type="SAM" id="Phobius"/>
    </source>
</evidence>
<name>A0AAE6IJD8_LEUCA</name>
<feature type="transmembrane region" description="Helical" evidence="1">
    <location>
        <begin position="385"/>
        <end position="405"/>
    </location>
</feature>
<keyword evidence="1" id="KW-0472">Membrane</keyword>
<feature type="transmembrane region" description="Helical" evidence="1">
    <location>
        <begin position="42"/>
        <end position="64"/>
    </location>
</feature>
<dbReference type="PIRSF" id="PIRSF026631">
    <property type="entry name" value="UCP026631"/>
    <property type="match status" value="1"/>
</dbReference>
<feature type="transmembrane region" description="Helical" evidence="1">
    <location>
        <begin position="12"/>
        <end position="36"/>
    </location>
</feature>
<dbReference type="PANTHER" id="PTHR34473">
    <property type="entry name" value="UPF0699 TRANSMEMBRANE PROTEIN YDBS"/>
    <property type="match status" value="1"/>
</dbReference>
<feature type="transmembrane region" description="Helical" evidence="1">
    <location>
        <begin position="217"/>
        <end position="240"/>
    </location>
</feature>
<dbReference type="InterPro" id="IPR005182">
    <property type="entry name" value="YdbS-like_PH"/>
</dbReference>
<proteinExistence type="predicted"/>
<keyword evidence="1" id="KW-0812">Transmembrane</keyword>
<accession>A0AAE6IJD8</accession>
<dbReference type="InterPro" id="IPR014529">
    <property type="entry name" value="UCP026631"/>
</dbReference>